<protein>
    <submittedName>
        <fullName evidence="1">Uncharacterized protein</fullName>
    </submittedName>
</protein>
<sequence length="339" mass="35994">MKLLPHPVLFLAGLLASFAGADEVSCIEQPSENLLANPSWELGLAGWSYSYSGSGLSSEHTDGAQSVYIPGTVILGQIFQTVLISQVGATYTASVDFMPFMDPSTTLQKTCLVYLIHDDALTSNIIDYKTMVVNRNTNHWNSLSGTYAPTKSTMVFRLISNCGTPATPLFRMHFDNASFRAPPIQVCTTSLSPTSTTESQTTTTAEPTTTTTTTESQSTTESETTTSASETTTESQTTATADLTTTSDSTTITTEAQTSTSASETTTESQTTTSAEAETSTSASETTTESQTTTTTESQSTTETQSATSQTLSISEAPTTTSFSTTFATSTRTRGRCRP</sequence>
<gene>
    <name evidence="1" type="ORF">NM208_g3391</name>
</gene>
<keyword evidence="2" id="KW-1185">Reference proteome</keyword>
<accession>A0ACC1SP58</accession>
<dbReference type="EMBL" id="JANRMS010000228">
    <property type="protein sequence ID" value="KAJ3543788.1"/>
    <property type="molecule type" value="Genomic_DNA"/>
</dbReference>
<name>A0ACC1SP58_9HYPO</name>
<evidence type="ECO:0000313" key="2">
    <source>
        <dbReference type="Proteomes" id="UP001148629"/>
    </source>
</evidence>
<organism evidence="1 2">
    <name type="scientific">Fusarium decemcellulare</name>
    <dbReference type="NCBI Taxonomy" id="57161"/>
    <lineage>
        <taxon>Eukaryota</taxon>
        <taxon>Fungi</taxon>
        <taxon>Dikarya</taxon>
        <taxon>Ascomycota</taxon>
        <taxon>Pezizomycotina</taxon>
        <taxon>Sordariomycetes</taxon>
        <taxon>Hypocreomycetidae</taxon>
        <taxon>Hypocreales</taxon>
        <taxon>Nectriaceae</taxon>
        <taxon>Fusarium</taxon>
        <taxon>Fusarium decemcellulare species complex</taxon>
    </lineage>
</organism>
<dbReference type="Proteomes" id="UP001148629">
    <property type="component" value="Unassembled WGS sequence"/>
</dbReference>
<proteinExistence type="predicted"/>
<reference evidence="1" key="1">
    <citation type="submission" date="2022-08" db="EMBL/GenBank/DDBJ databases">
        <title>Genome Sequence of Fusarium decemcellulare.</title>
        <authorList>
            <person name="Buettner E."/>
        </authorList>
    </citation>
    <scope>NUCLEOTIDE SEQUENCE</scope>
    <source>
        <strain evidence="1">Babe19</strain>
    </source>
</reference>
<comment type="caution">
    <text evidence="1">The sequence shown here is derived from an EMBL/GenBank/DDBJ whole genome shotgun (WGS) entry which is preliminary data.</text>
</comment>
<evidence type="ECO:0000313" key="1">
    <source>
        <dbReference type="EMBL" id="KAJ3543788.1"/>
    </source>
</evidence>